<sequence>MKKIIRKLMVLLDKRQKRIMVLLILLMLVGAILETAGVSMVVPAMQVVMDEHAVEKYRYLQIICDIGHLAYDDTRGLMMITMLALVVIFAVKNIFLFFQQKAQLKFVYTNQFATSRRMMINFMERPYEYYLNADTSVIQRSITSDVNNMYGLILSLLQLISEVIVFICLIMVSLSADVWMTVTVTVLLVAVLMIIKGILKPIMKKAGEENQEYYSGLYKWIDQSVMGIKEIKIANKENYFINEYAKCGAGYVNAVQRYNLYNATPRLLIETVAIAGMIFYMLFQLFKGTPVSDILPQVAALGVAAMRLIPCANRINNHLTSIAYFEPFFMGVSDNLQEEIRDENINYDERTYQKQAEIKKLEIKDKIELKDIVYKYPNTDVFIFNHADMEIPIGKAVGIVGTSGAGKTTVVDIMLGLLRMQSGQILADGVEVCKNYQSWLKNIGYIPQTIFMIDSSIRRNVAFGYGDDEIEDEKVWYALKEAQLDEFVRGLPEGLDTSIGERGIRISGGQRQRIGIARALFEDPEVLVLDEATSALDNETEAAIMDSINRLHGRKTLVIIAHRLQTIEKCDMVYRVENGKMCRER</sequence>
<dbReference type="InterPro" id="IPR036640">
    <property type="entry name" value="ABC1_TM_sf"/>
</dbReference>
<evidence type="ECO:0000259" key="9">
    <source>
        <dbReference type="PROSITE" id="PS50929"/>
    </source>
</evidence>
<dbReference type="SUPFAM" id="SSF90123">
    <property type="entry name" value="ABC transporter transmembrane region"/>
    <property type="match status" value="1"/>
</dbReference>
<dbReference type="PROSITE" id="PS00211">
    <property type="entry name" value="ABC_TRANSPORTER_1"/>
    <property type="match status" value="1"/>
</dbReference>
<protein>
    <submittedName>
        <fullName evidence="10">ABC transporter ATP-binding protein</fullName>
    </submittedName>
</protein>
<dbReference type="PANTHER" id="PTHR24221:SF632">
    <property type="entry name" value="ATP-DEPENDENT LIPID A-CORE FLIPPASE"/>
    <property type="match status" value="1"/>
</dbReference>
<dbReference type="SMART" id="SM00382">
    <property type="entry name" value="AAA"/>
    <property type="match status" value="1"/>
</dbReference>
<keyword evidence="3" id="KW-0547">Nucleotide-binding</keyword>
<dbReference type="InterPro" id="IPR017871">
    <property type="entry name" value="ABC_transporter-like_CS"/>
</dbReference>
<evidence type="ECO:0000313" key="11">
    <source>
        <dbReference type="Proteomes" id="UP001154420"/>
    </source>
</evidence>
<gene>
    <name evidence="10" type="ORF">D5281_01390</name>
</gene>
<dbReference type="InterPro" id="IPR027417">
    <property type="entry name" value="P-loop_NTPase"/>
</dbReference>
<dbReference type="Gene3D" id="1.20.1560.10">
    <property type="entry name" value="ABC transporter type 1, transmembrane domain"/>
    <property type="match status" value="1"/>
</dbReference>
<dbReference type="RefSeq" id="WP_160558345.1">
    <property type="nucleotide sequence ID" value="NZ_QZDT01000001.1"/>
</dbReference>
<dbReference type="InterPro" id="IPR003439">
    <property type="entry name" value="ABC_transporter-like_ATP-bd"/>
</dbReference>
<evidence type="ECO:0000256" key="7">
    <source>
        <dbReference type="SAM" id="Phobius"/>
    </source>
</evidence>
<dbReference type="GO" id="GO:0005886">
    <property type="term" value="C:plasma membrane"/>
    <property type="evidence" value="ECO:0007669"/>
    <property type="project" value="UniProtKB-SubCell"/>
</dbReference>
<organism evidence="10 11">
    <name type="scientific">Parablautia muri</name>
    <dbReference type="NCBI Taxonomy" id="2320879"/>
    <lineage>
        <taxon>Bacteria</taxon>
        <taxon>Bacillati</taxon>
        <taxon>Bacillota</taxon>
        <taxon>Clostridia</taxon>
        <taxon>Lachnospirales</taxon>
        <taxon>Lachnospiraceae</taxon>
        <taxon>Parablautia</taxon>
    </lineage>
</organism>
<dbReference type="Gene3D" id="3.40.50.300">
    <property type="entry name" value="P-loop containing nucleotide triphosphate hydrolases"/>
    <property type="match status" value="1"/>
</dbReference>
<evidence type="ECO:0000259" key="8">
    <source>
        <dbReference type="PROSITE" id="PS50893"/>
    </source>
</evidence>
<keyword evidence="6 7" id="KW-0472">Membrane</keyword>
<name>A0A9X5GQJ4_9FIRM</name>
<dbReference type="InterPro" id="IPR003593">
    <property type="entry name" value="AAA+_ATPase"/>
</dbReference>
<feature type="transmembrane region" description="Helical" evidence="7">
    <location>
        <begin position="77"/>
        <end position="98"/>
    </location>
</feature>
<feature type="transmembrane region" description="Helical" evidence="7">
    <location>
        <begin position="21"/>
        <end position="42"/>
    </location>
</feature>
<accession>A0A9X5GQJ4</accession>
<feature type="transmembrane region" description="Helical" evidence="7">
    <location>
        <begin position="149"/>
        <end position="172"/>
    </location>
</feature>
<feature type="domain" description="ABC transporter" evidence="8">
    <location>
        <begin position="367"/>
        <end position="585"/>
    </location>
</feature>
<evidence type="ECO:0000256" key="6">
    <source>
        <dbReference type="ARBA" id="ARBA00023136"/>
    </source>
</evidence>
<evidence type="ECO:0000256" key="1">
    <source>
        <dbReference type="ARBA" id="ARBA00004651"/>
    </source>
</evidence>
<proteinExistence type="predicted"/>
<feature type="transmembrane region" description="Helical" evidence="7">
    <location>
        <begin position="267"/>
        <end position="286"/>
    </location>
</feature>
<dbReference type="EMBL" id="QZDT01000001">
    <property type="protein sequence ID" value="NBJ91269.1"/>
    <property type="molecule type" value="Genomic_DNA"/>
</dbReference>
<dbReference type="Proteomes" id="UP001154420">
    <property type="component" value="Unassembled WGS sequence"/>
</dbReference>
<evidence type="ECO:0000256" key="2">
    <source>
        <dbReference type="ARBA" id="ARBA00022692"/>
    </source>
</evidence>
<feature type="domain" description="ABC transmembrane type-1" evidence="9">
    <location>
        <begin position="21"/>
        <end position="323"/>
    </location>
</feature>
<dbReference type="Pfam" id="PF00664">
    <property type="entry name" value="ABC_membrane"/>
    <property type="match status" value="1"/>
</dbReference>
<evidence type="ECO:0000313" key="10">
    <source>
        <dbReference type="EMBL" id="NBJ91269.1"/>
    </source>
</evidence>
<dbReference type="PROSITE" id="PS50929">
    <property type="entry name" value="ABC_TM1F"/>
    <property type="match status" value="1"/>
</dbReference>
<keyword evidence="2 7" id="KW-0812">Transmembrane</keyword>
<feature type="transmembrane region" description="Helical" evidence="7">
    <location>
        <begin position="178"/>
        <end position="195"/>
    </location>
</feature>
<reference evidence="10" key="1">
    <citation type="submission" date="2018-09" db="EMBL/GenBank/DDBJ databases">
        <title>Murine metabolic-syndrome-specific gut microbial biobank.</title>
        <authorList>
            <person name="Liu C."/>
        </authorList>
    </citation>
    <scope>NUCLEOTIDE SEQUENCE</scope>
    <source>
        <strain evidence="10">D42-62</strain>
    </source>
</reference>
<evidence type="ECO:0000256" key="4">
    <source>
        <dbReference type="ARBA" id="ARBA00022840"/>
    </source>
</evidence>
<dbReference type="GO" id="GO:0140359">
    <property type="term" value="F:ABC-type transporter activity"/>
    <property type="evidence" value="ECO:0007669"/>
    <property type="project" value="InterPro"/>
</dbReference>
<dbReference type="GO" id="GO:0016887">
    <property type="term" value="F:ATP hydrolysis activity"/>
    <property type="evidence" value="ECO:0007669"/>
    <property type="project" value="InterPro"/>
</dbReference>
<comment type="subcellular location">
    <subcellularLocation>
        <location evidence="1">Cell membrane</location>
        <topology evidence="1">Multi-pass membrane protein</topology>
    </subcellularLocation>
</comment>
<dbReference type="GO" id="GO:0005524">
    <property type="term" value="F:ATP binding"/>
    <property type="evidence" value="ECO:0007669"/>
    <property type="project" value="UniProtKB-KW"/>
</dbReference>
<keyword evidence="4 10" id="KW-0067">ATP-binding</keyword>
<dbReference type="InterPro" id="IPR039421">
    <property type="entry name" value="Type_1_exporter"/>
</dbReference>
<dbReference type="SUPFAM" id="SSF52540">
    <property type="entry name" value="P-loop containing nucleoside triphosphate hydrolases"/>
    <property type="match status" value="1"/>
</dbReference>
<dbReference type="OrthoDB" id="9770415at2"/>
<evidence type="ECO:0000256" key="3">
    <source>
        <dbReference type="ARBA" id="ARBA00022741"/>
    </source>
</evidence>
<dbReference type="PROSITE" id="PS50893">
    <property type="entry name" value="ABC_TRANSPORTER_2"/>
    <property type="match status" value="1"/>
</dbReference>
<dbReference type="PANTHER" id="PTHR24221">
    <property type="entry name" value="ATP-BINDING CASSETTE SUB-FAMILY B"/>
    <property type="match status" value="1"/>
</dbReference>
<dbReference type="AlphaFoldDB" id="A0A9X5GQJ4"/>
<dbReference type="InterPro" id="IPR011527">
    <property type="entry name" value="ABC1_TM_dom"/>
</dbReference>
<keyword evidence="5 7" id="KW-1133">Transmembrane helix</keyword>
<dbReference type="GO" id="GO:0034040">
    <property type="term" value="F:ATPase-coupled lipid transmembrane transporter activity"/>
    <property type="evidence" value="ECO:0007669"/>
    <property type="project" value="TreeGrafter"/>
</dbReference>
<evidence type="ECO:0000256" key="5">
    <source>
        <dbReference type="ARBA" id="ARBA00022989"/>
    </source>
</evidence>
<keyword evidence="11" id="KW-1185">Reference proteome</keyword>
<dbReference type="Pfam" id="PF00005">
    <property type="entry name" value="ABC_tran"/>
    <property type="match status" value="1"/>
</dbReference>
<comment type="caution">
    <text evidence="10">The sequence shown here is derived from an EMBL/GenBank/DDBJ whole genome shotgun (WGS) entry which is preliminary data.</text>
</comment>